<evidence type="ECO:0000256" key="2">
    <source>
        <dbReference type="ARBA" id="ARBA00022692"/>
    </source>
</evidence>
<dbReference type="PANTHER" id="PTHR41335:SF1">
    <property type="entry name" value="MEMBRANE PROTEIN"/>
    <property type="match status" value="1"/>
</dbReference>
<evidence type="ECO:0000259" key="6">
    <source>
        <dbReference type="Pfam" id="PF06305"/>
    </source>
</evidence>
<organism evidence="7 8">
    <name type="scientific">Candidatus Nitrospira kreftii</name>
    <dbReference type="NCBI Taxonomy" id="2652173"/>
    <lineage>
        <taxon>Bacteria</taxon>
        <taxon>Pseudomonadati</taxon>
        <taxon>Nitrospirota</taxon>
        <taxon>Nitrospiria</taxon>
        <taxon>Nitrospirales</taxon>
        <taxon>Nitrospiraceae</taxon>
        <taxon>Nitrospira</taxon>
    </lineage>
</organism>
<dbReference type="PANTHER" id="PTHR41335">
    <property type="entry name" value="MEMBRANE PROTEIN-RELATED"/>
    <property type="match status" value="1"/>
</dbReference>
<keyword evidence="3 5" id="KW-1133">Transmembrane helix</keyword>
<dbReference type="AlphaFoldDB" id="A0A7S8FFS3"/>
<dbReference type="GO" id="GO:0005886">
    <property type="term" value="C:plasma membrane"/>
    <property type="evidence" value="ECO:0007669"/>
    <property type="project" value="InterPro"/>
</dbReference>
<evidence type="ECO:0000256" key="5">
    <source>
        <dbReference type="SAM" id="Phobius"/>
    </source>
</evidence>
<keyword evidence="2 5" id="KW-0812">Transmembrane</keyword>
<dbReference type="Proteomes" id="UP000593737">
    <property type="component" value="Chromosome"/>
</dbReference>
<dbReference type="Pfam" id="PF06305">
    <property type="entry name" value="LapA_dom"/>
    <property type="match status" value="1"/>
</dbReference>
<dbReference type="InterPro" id="IPR010445">
    <property type="entry name" value="LapA_dom"/>
</dbReference>
<accession>A0A7S8FFS3</accession>
<evidence type="ECO:0000256" key="4">
    <source>
        <dbReference type="ARBA" id="ARBA00023136"/>
    </source>
</evidence>
<proteinExistence type="predicted"/>
<feature type="transmembrane region" description="Helical" evidence="5">
    <location>
        <begin position="34"/>
        <end position="60"/>
    </location>
</feature>
<feature type="domain" description="Lipopolysaccharide assembly protein A" evidence="6">
    <location>
        <begin position="20"/>
        <end position="82"/>
    </location>
</feature>
<evidence type="ECO:0000313" key="7">
    <source>
        <dbReference type="EMBL" id="QPD05224.1"/>
    </source>
</evidence>
<protein>
    <recommendedName>
        <fullName evidence="6">Lipopolysaccharide assembly protein A domain-containing protein</fullName>
    </recommendedName>
</protein>
<sequence>MTSLLVALSLAILIALFALQNTFPVTVQFLFWEYQTSLVLVILGSTAIGAALSAIASIGARWRHGRETRLLTAALQEERKRIADLERRVRNMR</sequence>
<keyword evidence="4 5" id="KW-0472">Membrane</keyword>
<evidence type="ECO:0000313" key="8">
    <source>
        <dbReference type="Proteomes" id="UP000593737"/>
    </source>
</evidence>
<name>A0A7S8FFS3_9BACT</name>
<dbReference type="EMBL" id="CP047423">
    <property type="protein sequence ID" value="QPD05224.1"/>
    <property type="molecule type" value="Genomic_DNA"/>
</dbReference>
<gene>
    <name evidence="7" type="ORF">Nkreftii_002998</name>
</gene>
<evidence type="ECO:0000256" key="3">
    <source>
        <dbReference type="ARBA" id="ARBA00022989"/>
    </source>
</evidence>
<evidence type="ECO:0000256" key="1">
    <source>
        <dbReference type="ARBA" id="ARBA00022475"/>
    </source>
</evidence>
<dbReference type="KEGG" id="nkf:Nkreftii_002998"/>
<keyword evidence="1" id="KW-1003">Cell membrane</keyword>
<reference evidence="7 8" key="1">
    <citation type="journal article" date="2020" name="ISME J.">
        <title>Enrichment and physiological characterization of a novel comammox Nitrospira indicates ammonium inhibition of complete nitrification.</title>
        <authorList>
            <person name="Sakoula D."/>
            <person name="Koch H."/>
            <person name="Frank J."/>
            <person name="Jetten M.S.M."/>
            <person name="van Kessel M.A.H.J."/>
            <person name="Lucker S."/>
        </authorList>
    </citation>
    <scope>NUCLEOTIDE SEQUENCE [LARGE SCALE GENOMIC DNA]</scope>
    <source>
        <strain evidence="7">Comreactor17</strain>
    </source>
</reference>